<keyword evidence="1" id="KW-0812">Transmembrane</keyword>
<organism evidence="2 3">
    <name type="scientific">Streptomyces justiciae</name>
    <dbReference type="NCBI Taxonomy" id="2780140"/>
    <lineage>
        <taxon>Bacteria</taxon>
        <taxon>Bacillati</taxon>
        <taxon>Actinomycetota</taxon>
        <taxon>Actinomycetes</taxon>
        <taxon>Kitasatosporales</taxon>
        <taxon>Streptomycetaceae</taxon>
        <taxon>Streptomyces</taxon>
    </lineage>
</organism>
<evidence type="ECO:0000256" key="1">
    <source>
        <dbReference type="SAM" id="Phobius"/>
    </source>
</evidence>
<comment type="caution">
    <text evidence="2">The sequence shown here is derived from an EMBL/GenBank/DDBJ whole genome shotgun (WGS) entry which is preliminary data.</text>
</comment>
<keyword evidence="1" id="KW-1133">Transmembrane helix</keyword>
<evidence type="ECO:0000313" key="3">
    <source>
        <dbReference type="Proteomes" id="UP001257948"/>
    </source>
</evidence>
<protein>
    <submittedName>
        <fullName evidence="2">Uncharacterized protein</fullName>
    </submittedName>
</protein>
<reference evidence="3" key="1">
    <citation type="submission" date="2023-07" db="EMBL/GenBank/DDBJ databases">
        <title>Draft genome sequence of the endophytic actinobacterium Streptomyces justiciae WPN32, a potential antibiotic producer.</title>
        <authorList>
            <person name="Yasawong M."/>
            <person name="Pana W."/>
            <person name="Ganta P."/>
            <person name="Santapan N."/>
            <person name="Songngamsuk T."/>
            <person name="Phatcharaharikarn M."/>
            <person name="Kerdtoob S."/>
            <person name="Nantapong N."/>
        </authorList>
    </citation>
    <scope>NUCLEOTIDE SEQUENCE [LARGE SCALE GENOMIC DNA]</scope>
    <source>
        <strain evidence="3">WPN32</strain>
    </source>
</reference>
<dbReference type="Proteomes" id="UP001257948">
    <property type="component" value="Unassembled WGS sequence"/>
</dbReference>
<name>A0ABU3LPL8_9ACTN</name>
<keyword evidence="3" id="KW-1185">Reference proteome</keyword>
<proteinExistence type="predicted"/>
<evidence type="ECO:0000313" key="2">
    <source>
        <dbReference type="EMBL" id="MDT7841013.1"/>
    </source>
</evidence>
<gene>
    <name evidence="2" type="ORF">RQC66_09725</name>
</gene>
<accession>A0ABU3LPL8</accession>
<dbReference type="EMBL" id="JAVTLL010000005">
    <property type="protein sequence ID" value="MDT7841013.1"/>
    <property type="molecule type" value="Genomic_DNA"/>
</dbReference>
<keyword evidence="1" id="KW-0472">Membrane</keyword>
<dbReference type="RefSeq" id="WP_314199829.1">
    <property type="nucleotide sequence ID" value="NZ_JAVTLL010000005.1"/>
</dbReference>
<sequence length="320" mass="34562">MSDTSTPPPEPNPRVSALADDVVATVVPEAVGLERRARNRRIAVSLAFTAMVTVLGVLAARGTDWFFAEHDARVASEADDKIDHEGPAFTASMRLDTQSSEAALFDAPFSAEDKRTLLGMSKEDGKLQPFMEARHGRHVSYSDVRHSAMGISYRGYSEAWLMDLLSDRQAGLVINDLRIKGLSCTPAKAVTAIEIQGQGVGGYDGMLFDLTRTDPVPLDTAADENFGKPFFAHRKIDLGNGATPGGLRIEVTSGTKDCTWKAFEATYVDSEGTHTQEITNDGKGFTVHGIAAQREQTFQARATDPFVTECTVSAQGELSC</sequence>
<feature type="transmembrane region" description="Helical" evidence="1">
    <location>
        <begin position="42"/>
        <end position="60"/>
    </location>
</feature>